<dbReference type="KEGG" id="ipi:CEW91_02115"/>
<protein>
    <submittedName>
        <fullName evidence="2">Uncharacterized protein</fullName>
    </submittedName>
</protein>
<keyword evidence="3" id="KW-1185">Reference proteome</keyword>
<dbReference type="EMBL" id="PIQA01000006">
    <property type="protein sequence ID" value="RUO64165.1"/>
    <property type="molecule type" value="Genomic_DNA"/>
</dbReference>
<evidence type="ECO:0000313" key="2">
    <source>
        <dbReference type="EMBL" id="RUO64165.1"/>
    </source>
</evidence>
<dbReference type="EMBL" id="CP022133">
    <property type="protein sequence ID" value="ASG65017.1"/>
    <property type="molecule type" value="Genomic_DNA"/>
</dbReference>
<dbReference type="Proteomes" id="UP000197717">
    <property type="component" value="Chromosome"/>
</dbReference>
<name>A0A241R1E7_9GAMM</name>
<dbReference type="AlphaFoldDB" id="A0A241R1E7"/>
<organism evidence="2 4">
    <name type="scientific">Idiomarina piscisalsi</name>
    <dbReference type="NCBI Taxonomy" id="1096243"/>
    <lineage>
        <taxon>Bacteria</taxon>
        <taxon>Pseudomonadati</taxon>
        <taxon>Pseudomonadota</taxon>
        <taxon>Gammaproteobacteria</taxon>
        <taxon>Alteromonadales</taxon>
        <taxon>Idiomarinaceae</taxon>
        <taxon>Idiomarina</taxon>
    </lineage>
</organism>
<reference evidence="2 4" key="1">
    <citation type="journal article" date="2011" name="Front. Microbiol.">
        <title>Genomic signatures of strain selection and enhancement in Bacillus atrophaeus var. globigii, a historical biowarfare simulant.</title>
        <authorList>
            <person name="Gibbons H.S."/>
            <person name="Broomall S.M."/>
            <person name="McNew L.A."/>
            <person name="Daligault H."/>
            <person name="Chapman C."/>
            <person name="Bruce D."/>
            <person name="Karavis M."/>
            <person name="Krepps M."/>
            <person name="McGregor P.A."/>
            <person name="Hong C."/>
            <person name="Park K.H."/>
            <person name="Akmal A."/>
            <person name="Feldman A."/>
            <person name="Lin J.S."/>
            <person name="Chang W.E."/>
            <person name="Higgs B.W."/>
            <person name="Demirev P."/>
            <person name="Lindquist J."/>
            <person name="Liem A."/>
            <person name="Fochler E."/>
            <person name="Read T.D."/>
            <person name="Tapia R."/>
            <person name="Johnson S."/>
            <person name="Bishop-Lilly K.A."/>
            <person name="Detter C."/>
            <person name="Han C."/>
            <person name="Sozhamannan S."/>
            <person name="Rosenzweig C.N."/>
            <person name="Skowronski E.W."/>
        </authorList>
    </citation>
    <scope>NUCLEOTIDE SEQUENCE [LARGE SCALE GENOMIC DNA]</scope>
    <source>
        <strain evidence="2 4">TPS4-2</strain>
    </source>
</reference>
<accession>A0A241R1E7</accession>
<evidence type="ECO:0000313" key="4">
    <source>
        <dbReference type="Proteomes" id="UP000288361"/>
    </source>
</evidence>
<reference evidence="1 3" key="2">
    <citation type="submission" date="2017-06" db="EMBL/GenBank/DDBJ databases">
        <title>Complete genome sequence of Idiomarina piscisalsi strain 10PY1A isolated from soil of Soudi Arabia.</title>
        <authorList>
            <person name="Kim M.-C."/>
            <person name="Jung B.K."/>
            <person name="Budiyanto F."/>
            <person name="Nzila A."/>
            <person name="Shin J.-H."/>
        </authorList>
    </citation>
    <scope>NUCLEOTIDE SEQUENCE [LARGE SCALE GENOMIC DNA]</scope>
    <source>
        <strain evidence="1 3">10PY1A</strain>
    </source>
</reference>
<dbReference type="Proteomes" id="UP000288361">
    <property type="component" value="Unassembled WGS sequence"/>
</dbReference>
<gene>
    <name evidence="1" type="ORF">CEW91_02115</name>
    <name evidence="2" type="ORF">CWI73_08350</name>
</gene>
<evidence type="ECO:0000313" key="3">
    <source>
        <dbReference type="Proteomes" id="UP000197717"/>
    </source>
</evidence>
<proteinExistence type="predicted"/>
<dbReference type="RefSeq" id="WP_088767455.1">
    <property type="nucleotide sequence ID" value="NZ_CP022133.1"/>
</dbReference>
<sequence length="96" mass="11050">MFGNEEPYSVTGNTILLKDENKKLLLITGAKYDNILVSRSGVEFTDLPPERRPGLRLVSLLEVFKKEKTYFFVRAGGVEYQIDLKFEESPITEMKF</sequence>
<evidence type="ECO:0000313" key="1">
    <source>
        <dbReference type="EMBL" id="ASG65017.1"/>
    </source>
</evidence>